<name>A0AC59ZFM8_RANTA</name>
<protein>
    <submittedName>
        <fullName evidence="1">Uncharacterized protein</fullName>
    </submittedName>
</protein>
<gene>
    <name evidence="1" type="ORF">MRATA1EN22A_LOCUS17812</name>
</gene>
<evidence type="ECO:0000313" key="2">
    <source>
        <dbReference type="Proteomes" id="UP001162501"/>
    </source>
</evidence>
<reference evidence="1" key="2">
    <citation type="submission" date="2025-03" db="EMBL/GenBank/DDBJ databases">
        <authorList>
            <consortium name="ELIXIR-Norway"/>
            <consortium name="Elixir Norway"/>
        </authorList>
    </citation>
    <scope>NUCLEOTIDE SEQUENCE</scope>
</reference>
<organism evidence="1 2">
    <name type="scientific">Rangifer tarandus platyrhynchus</name>
    <name type="common">Svalbard reindeer</name>
    <dbReference type="NCBI Taxonomy" id="3082113"/>
    <lineage>
        <taxon>Eukaryota</taxon>
        <taxon>Metazoa</taxon>
        <taxon>Chordata</taxon>
        <taxon>Craniata</taxon>
        <taxon>Vertebrata</taxon>
        <taxon>Euteleostomi</taxon>
        <taxon>Mammalia</taxon>
        <taxon>Eutheria</taxon>
        <taxon>Laurasiatheria</taxon>
        <taxon>Artiodactyla</taxon>
        <taxon>Ruminantia</taxon>
        <taxon>Pecora</taxon>
        <taxon>Cervidae</taxon>
        <taxon>Odocoileinae</taxon>
        <taxon>Rangifer</taxon>
    </lineage>
</organism>
<sequence length="104" mass="11593">MTHFRKGRDRGLPGWGFKEMKTHSDGNFHVLECRSVRKRRKYGNNAAVYCASAVYWVPSDRRPVSDPSPGSQQRASRAPEVSTVKKRGGSCELAGLSWGSCPPR</sequence>
<evidence type="ECO:0000313" key="1">
    <source>
        <dbReference type="EMBL" id="CAN0404320.1"/>
    </source>
</evidence>
<dbReference type="EMBL" id="OX596112">
    <property type="protein sequence ID" value="CAN0404320.1"/>
    <property type="molecule type" value="Genomic_DNA"/>
</dbReference>
<accession>A0AC59ZFM8</accession>
<dbReference type="Proteomes" id="UP001162501">
    <property type="component" value="Chromosome 28"/>
</dbReference>
<reference evidence="1" key="1">
    <citation type="submission" date="2023-05" db="EMBL/GenBank/DDBJ databases">
        <authorList>
            <consortium name="ELIXIR-Norway"/>
        </authorList>
    </citation>
    <scope>NUCLEOTIDE SEQUENCE</scope>
</reference>
<proteinExistence type="predicted"/>